<dbReference type="InterPro" id="IPR045865">
    <property type="entry name" value="ACT-like_dom_sf"/>
</dbReference>
<gene>
    <name evidence="1" type="ORF">PTE30175_03604</name>
</gene>
<dbReference type="CDD" id="cd04869">
    <property type="entry name" value="ACT_GcvR_2"/>
    <property type="match status" value="1"/>
</dbReference>
<dbReference type="Gene3D" id="3.30.70.260">
    <property type="match status" value="2"/>
</dbReference>
<dbReference type="GO" id="GO:0006355">
    <property type="term" value="P:regulation of DNA-templated transcription"/>
    <property type="evidence" value="ECO:0007669"/>
    <property type="project" value="InterPro"/>
</dbReference>
<evidence type="ECO:0000313" key="2">
    <source>
        <dbReference type="Proteomes" id="UP000414233"/>
    </source>
</evidence>
<name>A0A5E4X6Y0_9BURK</name>
<dbReference type="PIRSF" id="PIRSF028103">
    <property type="entry name" value="GcvR"/>
    <property type="match status" value="1"/>
</dbReference>
<dbReference type="AlphaFoldDB" id="A0A5E4X6Y0"/>
<evidence type="ECO:0000313" key="1">
    <source>
        <dbReference type="EMBL" id="VVE31992.1"/>
    </source>
</evidence>
<sequence>MTTSLILNVVGPDRPGLVNAIADQAAAAGANWLESRLANLAGQFAGIVHLQVPEAQVETLKAGLQALETQGLRVFVTQGGTSGAPAAARLLQLDLVGQDRPGIVKEISHVLYSRGVSIEELTTECVDGSMAGGTLFRASARLQVPGNVSTEELRHVLESLANDLMVDVALDVRLDQAAAA</sequence>
<proteinExistence type="predicted"/>
<dbReference type="RefSeq" id="WP_150698426.1">
    <property type="nucleotide sequence ID" value="NZ_CABPRZ010000016.1"/>
</dbReference>
<dbReference type="SUPFAM" id="SSF55021">
    <property type="entry name" value="ACT-like"/>
    <property type="match status" value="2"/>
</dbReference>
<organism evidence="1 2">
    <name type="scientific">Pandoraea terrae</name>
    <dbReference type="NCBI Taxonomy" id="1537710"/>
    <lineage>
        <taxon>Bacteria</taxon>
        <taxon>Pseudomonadati</taxon>
        <taxon>Pseudomonadota</taxon>
        <taxon>Betaproteobacteria</taxon>
        <taxon>Burkholderiales</taxon>
        <taxon>Burkholderiaceae</taxon>
        <taxon>Pandoraea</taxon>
    </lineage>
</organism>
<dbReference type="InterPro" id="IPR016867">
    <property type="entry name" value="GcvR"/>
</dbReference>
<accession>A0A5E4X6Y0</accession>
<keyword evidence="2" id="KW-1185">Reference proteome</keyword>
<reference evidence="1 2" key="1">
    <citation type="submission" date="2019-08" db="EMBL/GenBank/DDBJ databases">
        <authorList>
            <person name="Peeters C."/>
        </authorList>
    </citation>
    <scope>NUCLEOTIDE SEQUENCE [LARGE SCALE GENOMIC DNA]</scope>
    <source>
        <strain evidence="1 2">LMG 30175</strain>
    </source>
</reference>
<dbReference type="PANTHER" id="PTHR34875:SF6">
    <property type="entry name" value="UPF0237 PROTEIN MJ1558"/>
    <property type="match status" value="1"/>
</dbReference>
<dbReference type="Proteomes" id="UP000414233">
    <property type="component" value="Unassembled WGS sequence"/>
</dbReference>
<dbReference type="EMBL" id="CABPRZ010000016">
    <property type="protein sequence ID" value="VVE31992.1"/>
    <property type="molecule type" value="Genomic_DNA"/>
</dbReference>
<protein>
    <submittedName>
        <fullName evidence="1">Glycine cleavage system protein R</fullName>
    </submittedName>
</protein>
<dbReference type="OrthoDB" id="9802815at2"/>
<dbReference type="InterPro" id="IPR050990">
    <property type="entry name" value="UPF0237/GcvR_regulator"/>
</dbReference>
<dbReference type="PANTHER" id="PTHR34875">
    <property type="entry name" value="UPF0237 PROTEIN MJ1558"/>
    <property type="match status" value="1"/>
</dbReference>
<dbReference type="Pfam" id="PF13740">
    <property type="entry name" value="ACT_6"/>
    <property type="match status" value="1"/>
</dbReference>